<keyword evidence="2 4" id="KW-0378">Hydrolase</keyword>
<evidence type="ECO:0000313" key="7">
    <source>
        <dbReference type="EMBL" id="MBB5174186.1"/>
    </source>
</evidence>
<name>A0A840QRS5_9BACI</name>
<dbReference type="Proteomes" id="UP000551878">
    <property type="component" value="Unassembled WGS sequence"/>
</dbReference>
<dbReference type="Pfam" id="PF00251">
    <property type="entry name" value="Glyco_hydro_32N"/>
    <property type="match status" value="1"/>
</dbReference>
<evidence type="ECO:0000256" key="3">
    <source>
        <dbReference type="ARBA" id="ARBA00023295"/>
    </source>
</evidence>
<evidence type="ECO:0000256" key="2">
    <source>
        <dbReference type="ARBA" id="ARBA00022801"/>
    </source>
</evidence>
<dbReference type="SUPFAM" id="SSF49899">
    <property type="entry name" value="Concanavalin A-like lectins/glucanases"/>
    <property type="match status" value="1"/>
</dbReference>
<evidence type="ECO:0000256" key="4">
    <source>
        <dbReference type="RuleBase" id="RU362110"/>
    </source>
</evidence>
<dbReference type="InterPro" id="IPR013189">
    <property type="entry name" value="Glyco_hydro_32_C"/>
</dbReference>
<dbReference type="SUPFAM" id="SSF75005">
    <property type="entry name" value="Arabinanase/levansucrase/invertase"/>
    <property type="match status" value="1"/>
</dbReference>
<dbReference type="Gene3D" id="2.115.10.20">
    <property type="entry name" value="Glycosyl hydrolase domain, family 43"/>
    <property type="match status" value="1"/>
</dbReference>
<evidence type="ECO:0000259" key="6">
    <source>
        <dbReference type="Pfam" id="PF08244"/>
    </source>
</evidence>
<evidence type="ECO:0000256" key="1">
    <source>
        <dbReference type="ARBA" id="ARBA00009902"/>
    </source>
</evidence>
<keyword evidence="8" id="KW-1185">Reference proteome</keyword>
<comment type="caution">
    <text evidence="7">The sequence shown here is derived from an EMBL/GenBank/DDBJ whole genome shotgun (WGS) entry which is preliminary data.</text>
</comment>
<dbReference type="InterPro" id="IPR023296">
    <property type="entry name" value="Glyco_hydro_beta-prop_sf"/>
</dbReference>
<dbReference type="EMBL" id="JACHHB010000010">
    <property type="protein sequence ID" value="MBB5174186.1"/>
    <property type="molecule type" value="Genomic_DNA"/>
</dbReference>
<accession>A0A840QRS5</accession>
<reference evidence="7 8" key="1">
    <citation type="submission" date="2020-08" db="EMBL/GenBank/DDBJ databases">
        <title>Genomic Encyclopedia of Type Strains, Phase IV (KMG-IV): sequencing the most valuable type-strain genomes for metagenomic binning, comparative biology and taxonomic classification.</title>
        <authorList>
            <person name="Goeker M."/>
        </authorList>
    </citation>
    <scope>NUCLEOTIDE SEQUENCE [LARGE SCALE GENOMIC DNA]</scope>
    <source>
        <strain evidence="7 8">DSM 24696</strain>
    </source>
</reference>
<dbReference type="PANTHER" id="PTHR43101">
    <property type="entry name" value="BETA-FRUCTOSIDASE"/>
    <property type="match status" value="1"/>
</dbReference>
<dbReference type="InterPro" id="IPR051214">
    <property type="entry name" value="GH32_Enzymes"/>
</dbReference>
<sequence length="217" mass="25131">MEKGFDFYAPQTFVDENDERIMFAWAGSGEMDYPSDENGWAHCLTVPRKLRVQGEKLYQKPIPALTKLRKQEQKNTLTLSNQPTSIEGFREAVEGIFHFHESPSEDVYVDIQFNKDDVFRLKYDVKKHVVSIDRGQFTHTFGEQFGVTRNGTLASGELKKVDLFFDHSILEVFINDGELAFTSRIFPTKQQLDIQVYGPEKTRISYELYELSKAIEK</sequence>
<dbReference type="AlphaFoldDB" id="A0A840QRS5"/>
<dbReference type="PANTHER" id="PTHR43101:SF1">
    <property type="entry name" value="BETA-FRUCTOSIDASE"/>
    <property type="match status" value="1"/>
</dbReference>
<comment type="similarity">
    <text evidence="1 4">Belongs to the glycosyl hydrolase 32 family.</text>
</comment>
<dbReference type="Pfam" id="PF08244">
    <property type="entry name" value="Glyco_hydro_32C"/>
    <property type="match status" value="1"/>
</dbReference>
<proteinExistence type="inferred from homology"/>
<dbReference type="GO" id="GO:0016798">
    <property type="term" value="F:hydrolase activity, acting on glycosyl bonds"/>
    <property type="evidence" value="ECO:0007669"/>
    <property type="project" value="UniProtKB-KW"/>
</dbReference>
<dbReference type="InterPro" id="IPR013320">
    <property type="entry name" value="ConA-like_dom_sf"/>
</dbReference>
<gene>
    <name evidence="7" type="ORF">HNQ41_002380</name>
</gene>
<feature type="domain" description="Glycosyl hydrolase family 32 N-terminal" evidence="5">
    <location>
        <begin position="2"/>
        <end position="61"/>
    </location>
</feature>
<evidence type="ECO:0000259" key="5">
    <source>
        <dbReference type="Pfam" id="PF00251"/>
    </source>
</evidence>
<organism evidence="7 8">
    <name type="scientific">Texcoconibacillus texcoconensis</name>
    <dbReference type="NCBI Taxonomy" id="1095777"/>
    <lineage>
        <taxon>Bacteria</taxon>
        <taxon>Bacillati</taxon>
        <taxon>Bacillota</taxon>
        <taxon>Bacilli</taxon>
        <taxon>Bacillales</taxon>
        <taxon>Bacillaceae</taxon>
        <taxon>Texcoconibacillus</taxon>
    </lineage>
</organism>
<dbReference type="Gene3D" id="2.60.120.560">
    <property type="entry name" value="Exo-inulinase, domain 1"/>
    <property type="match status" value="1"/>
</dbReference>
<protein>
    <submittedName>
        <fullName evidence="7">Sucrose-6-phosphate hydrolase SacC (GH32 family)</fullName>
    </submittedName>
</protein>
<dbReference type="InterPro" id="IPR013148">
    <property type="entry name" value="Glyco_hydro_32_N"/>
</dbReference>
<keyword evidence="3 4" id="KW-0326">Glycosidase</keyword>
<feature type="domain" description="Glycosyl hydrolase family 32 C-terminal" evidence="6">
    <location>
        <begin position="66"/>
        <end position="199"/>
    </location>
</feature>
<evidence type="ECO:0000313" key="8">
    <source>
        <dbReference type="Proteomes" id="UP000551878"/>
    </source>
</evidence>